<evidence type="ECO:0000256" key="1">
    <source>
        <dbReference type="SAM" id="Coils"/>
    </source>
</evidence>
<dbReference type="EMBL" id="PQGG01000035">
    <property type="protein sequence ID" value="POP51759.1"/>
    <property type="molecule type" value="Genomic_DNA"/>
</dbReference>
<reference evidence="2" key="1">
    <citation type="submission" date="2018-01" db="EMBL/GenBank/DDBJ databases">
        <authorList>
            <person name="Yu X.-D."/>
        </authorList>
    </citation>
    <scope>NUCLEOTIDE SEQUENCE</scope>
    <source>
        <strain evidence="2">ZX-21</strain>
    </source>
</reference>
<dbReference type="EMBL" id="RHGB01000013">
    <property type="protein sequence ID" value="RNL61470.1"/>
    <property type="molecule type" value="Genomic_DNA"/>
</dbReference>
<feature type="coiled-coil region" evidence="1">
    <location>
        <begin position="6"/>
        <end position="33"/>
    </location>
</feature>
<evidence type="ECO:0000313" key="2">
    <source>
        <dbReference type="EMBL" id="POP51759.1"/>
    </source>
</evidence>
<reference evidence="3 5" key="2">
    <citation type="submission" date="2018-10" db="EMBL/GenBank/DDBJ databases">
        <title>Draft genome sequence of Zhongshania sp. DSW25-10.</title>
        <authorList>
            <person name="Oh J."/>
        </authorList>
    </citation>
    <scope>NUCLEOTIDE SEQUENCE [LARGE SCALE GENOMIC DNA]</scope>
    <source>
        <strain evidence="3 5">DSW25-10</strain>
    </source>
</reference>
<accession>A0A2S4HCU4</accession>
<dbReference type="Proteomes" id="UP000237222">
    <property type="component" value="Unassembled WGS sequence"/>
</dbReference>
<keyword evidence="1" id="KW-0175">Coiled coil</keyword>
<gene>
    <name evidence="2" type="ORF">C0068_15510</name>
    <name evidence="3" type="ORF">D0911_12515</name>
</gene>
<name>A0A2S4HCU4_9GAMM</name>
<comment type="caution">
    <text evidence="2">The sequence shown here is derived from an EMBL/GenBank/DDBJ whole genome shotgun (WGS) entry which is preliminary data.</text>
</comment>
<organism evidence="2 4">
    <name type="scientific">Zhongshania marina</name>
    <dbReference type="NCBI Taxonomy" id="2304603"/>
    <lineage>
        <taxon>Bacteria</taxon>
        <taxon>Pseudomonadati</taxon>
        <taxon>Pseudomonadota</taxon>
        <taxon>Gammaproteobacteria</taxon>
        <taxon>Cellvibrionales</taxon>
        <taxon>Spongiibacteraceae</taxon>
        <taxon>Zhongshania</taxon>
    </lineage>
</organism>
<evidence type="ECO:0000313" key="5">
    <source>
        <dbReference type="Proteomes" id="UP000274695"/>
    </source>
</evidence>
<dbReference type="Proteomes" id="UP000274695">
    <property type="component" value="Unassembled WGS sequence"/>
</dbReference>
<evidence type="ECO:0000313" key="4">
    <source>
        <dbReference type="Proteomes" id="UP000237222"/>
    </source>
</evidence>
<proteinExistence type="predicted"/>
<dbReference type="OrthoDB" id="6198858at2"/>
<protein>
    <submittedName>
        <fullName evidence="2">Uncharacterized protein</fullName>
    </submittedName>
</protein>
<dbReference type="RefSeq" id="WP_103685384.1">
    <property type="nucleotide sequence ID" value="NZ_PQGG01000035.1"/>
</dbReference>
<keyword evidence="5" id="KW-1185">Reference proteome</keyword>
<dbReference type="AlphaFoldDB" id="A0A2S4HCU4"/>
<sequence>MPNYSHRETEARIKELRVAIDELEHQLMETKKLERAQHDTLDHLDEYMNAVDTKLSSLKLFWQELKRDWSL</sequence>
<evidence type="ECO:0000313" key="3">
    <source>
        <dbReference type="EMBL" id="RNL61470.1"/>
    </source>
</evidence>